<dbReference type="PANTHER" id="PTHR30399">
    <property type="entry name" value="UNCHARACTERIZED PROTEIN YGJP"/>
    <property type="match status" value="1"/>
</dbReference>
<sequence length="307" mass="33849">MEASQRDRRCGGRPRREGDGPPGEGDGLRRQGVDPLPPYTVRVSARARRVRLVMSPAEGLVVVVPRGFALPRIPQVVAEHAAWIRRARRRLEQQARRAGALPDTALDADDGLPRWLLLRALGEAWAVGVDAARGRPAATDGLADARSVPAGLTLAGQVWIPAPLVRRGPVGWAPFLRRWLAGRARAGLLPWLERLARERGFRLAGSSVGCPKTRWGSCSAAGHVRLSLKLLFLPPELVEHVLIHELCHTVHLHHGPAFWRLVHRHDPRAAEHRRRLRGAWSYVPGWLRPARSIGPSAADRGMGRPLP</sequence>
<name>A0ABZ0QN14_9FIRM</name>
<dbReference type="PANTHER" id="PTHR30399:SF1">
    <property type="entry name" value="UTP PYROPHOSPHATASE"/>
    <property type="match status" value="1"/>
</dbReference>
<dbReference type="Proteomes" id="UP001304683">
    <property type="component" value="Chromosome"/>
</dbReference>
<evidence type="ECO:0000259" key="2">
    <source>
        <dbReference type="Pfam" id="PF01863"/>
    </source>
</evidence>
<feature type="domain" description="YgjP-like metallopeptidase" evidence="2">
    <location>
        <begin position="174"/>
        <end position="277"/>
    </location>
</feature>
<dbReference type="CDD" id="cd07344">
    <property type="entry name" value="M48_yhfN_like"/>
    <property type="match status" value="1"/>
</dbReference>
<dbReference type="Pfam" id="PF01863">
    <property type="entry name" value="YgjP-like"/>
    <property type="match status" value="1"/>
</dbReference>
<evidence type="ECO:0000313" key="3">
    <source>
        <dbReference type="EMBL" id="WPD18069.1"/>
    </source>
</evidence>
<dbReference type="InterPro" id="IPR002725">
    <property type="entry name" value="YgjP-like_metallopeptidase"/>
</dbReference>
<organism evidence="3 4">
    <name type="scientific">Thermaerobacter composti</name>
    <dbReference type="NCBI Taxonomy" id="554949"/>
    <lineage>
        <taxon>Bacteria</taxon>
        <taxon>Bacillati</taxon>
        <taxon>Bacillota</taxon>
        <taxon>Clostridia</taxon>
        <taxon>Eubacteriales</taxon>
        <taxon>Clostridiales Family XVII. Incertae Sedis</taxon>
        <taxon>Thermaerobacter</taxon>
    </lineage>
</organism>
<accession>A0ABZ0QN14</accession>
<reference evidence="3 4" key="1">
    <citation type="submission" date="2023-08" db="EMBL/GenBank/DDBJ databases">
        <title>Genome sequence of Thermaerobacter compostii strain Ins1, a spore-forming filamentous bacterium isolated from a deep geothermal reservoir.</title>
        <authorList>
            <person name="Bregnard D."/>
            <person name="Gonzalez D."/>
            <person name="Junier P."/>
        </authorList>
    </citation>
    <scope>NUCLEOTIDE SEQUENCE [LARGE SCALE GENOMIC DNA]</scope>
    <source>
        <strain evidence="3 4">Ins1</strain>
    </source>
</reference>
<feature type="region of interest" description="Disordered" evidence="1">
    <location>
        <begin position="1"/>
        <end position="37"/>
    </location>
</feature>
<dbReference type="EMBL" id="CP132508">
    <property type="protein sequence ID" value="WPD18069.1"/>
    <property type="molecule type" value="Genomic_DNA"/>
</dbReference>
<dbReference type="RefSeq" id="WP_318749960.1">
    <property type="nucleotide sequence ID" value="NZ_CP132508.1"/>
</dbReference>
<protein>
    <submittedName>
        <fullName evidence="3">DUF45 domain-containing protein</fullName>
    </submittedName>
</protein>
<feature type="compositionally biased region" description="Basic and acidic residues" evidence="1">
    <location>
        <begin position="1"/>
        <end position="19"/>
    </location>
</feature>
<keyword evidence="4" id="KW-1185">Reference proteome</keyword>
<evidence type="ECO:0000256" key="1">
    <source>
        <dbReference type="SAM" id="MobiDB-lite"/>
    </source>
</evidence>
<evidence type="ECO:0000313" key="4">
    <source>
        <dbReference type="Proteomes" id="UP001304683"/>
    </source>
</evidence>
<proteinExistence type="predicted"/>
<gene>
    <name evidence="3" type="ORF">Q5761_06640</name>
</gene>
<dbReference type="Gene3D" id="3.30.2010.10">
    <property type="entry name" value="Metalloproteases ('zincins'), catalytic domain"/>
    <property type="match status" value="1"/>
</dbReference>
<dbReference type="InterPro" id="IPR053136">
    <property type="entry name" value="UTP_pyrophosphatase-like"/>
</dbReference>